<evidence type="ECO:0000256" key="1">
    <source>
        <dbReference type="SAM" id="MobiDB-lite"/>
    </source>
</evidence>
<gene>
    <name evidence="2" type="ORF">FCALED_LOCUS14318</name>
</gene>
<reference evidence="2" key="1">
    <citation type="submission" date="2021-06" db="EMBL/GenBank/DDBJ databases">
        <authorList>
            <person name="Kallberg Y."/>
            <person name="Tangrot J."/>
            <person name="Rosling A."/>
        </authorList>
    </citation>
    <scope>NUCLEOTIDE SEQUENCE</scope>
    <source>
        <strain evidence="2">UK204</strain>
    </source>
</reference>
<evidence type="ECO:0000313" key="2">
    <source>
        <dbReference type="EMBL" id="CAG8719418.1"/>
    </source>
</evidence>
<organism evidence="2 3">
    <name type="scientific">Funneliformis caledonium</name>
    <dbReference type="NCBI Taxonomy" id="1117310"/>
    <lineage>
        <taxon>Eukaryota</taxon>
        <taxon>Fungi</taxon>
        <taxon>Fungi incertae sedis</taxon>
        <taxon>Mucoromycota</taxon>
        <taxon>Glomeromycotina</taxon>
        <taxon>Glomeromycetes</taxon>
        <taxon>Glomerales</taxon>
        <taxon>Glomeraceae</taxon>
        <taxon>Funneliformis</taxon>
    </lineage>
</organism>
<proteinExistence type="predicted"/>
<feature type="non-terminal residue" evidence="2">
    <location>
        <position position="246"/>
    </location>
</feature>
<feature type="compositionally biased region" description="Acidic residues" evidence="1">
    <location>
        <begin position="91"/>
        <end position="103"/>
    </location>
</feature>
<dbReference type="Proteomes" id="UP000789570">
    <property type="component" value="Unassembled WGS sequence"/>
</dbReference>
<accession>A0A9N9I3Y3</accession>
<feature type="region of interest" description="Disordered" evidence="1">
    <location>
        <begin position="74"/>
        <end position="103"/>
    </location>
</feature>
<dbReference type="AlphaFoldDB" id="A0A9N9I3Y3"/>
<keyword evidence="3" id="KW-1185">Reference proteome</keyword>
<dbReference type="EMBL" id="CAJVPQ010009979">
    <property type="protein sequence ID" value="CAG8719418.1"/>
    <property type="molecule type" value="Genomic_DNA"/>
</dbReference>
<dbReference type="OrthoDB" id="2307928at2759"/>
<evidence type="ECO:0000313" key="3">
    <source>
        <dbReference type="Proteomes" id="UP000789570"/>
    </source>
</evidence>
<sequence>LKIAISSNVYPTSQPFKIEHDPIEEGTSSINIMHCKKVEDIAYIESDSHISSENEENHNTYFIKKRKRIDHYRKPNEEIIDSDQSSNSSNDNEDSVNEDLVDEKTDEEYMLNEDVSVDLFTAPNFDDFDDRPSLQTDNYDDSWILLWIFKYQERFQLSDIALNVLIRFFDLVLKGADSRRFKNFPSITYMTCKLFDIKKNQKYLHHPMQSQRKPCRSELLKKFPAIKGHVWHPKMIYTLPSLKIQL</sequence>
<name>A0A9N9I3Y3_9GLOM</name>
<comment type="caution">
    <text evidence="2">The sequence shown here is derived from an EMBL/GenBank/DDBJ whole genome shotgun (WGS) entry which is preliminary data.</text>
</comment>
<feature type="non-terminal residue" evidence="2">
    <location>
        <position position="1"/>
    </location>
</feature>
<protein>
    <submittedName>
        <fullName evidence="2">17597_t:CDS:1</fullName>
    </submittedName>
</protein>